<evidence type="ECO:0000313" key="3">
    <source>
        <dbReference type="Proteomes" id="UP000680020"/>
    </source>
</evidence>
<organism evidence="2 3">
    <name type="scientific">Wohlfahrtiimonas chitiniclastica</name>
    <dbReference type="NCBI Taxonomy" id="400946"/>
    <lineage>
        <taxon>Bacteria</taxon>
        <taxon>Pseudomonadati</taxon>
        <taxon>Pseudomonadota</taxon>
        <taxon>Gammaproteobacteria</taxon>
        <taxon>Cardiobacteriales</taxon>
        <taxon>Ignatzschineriaceae</taxon>
        <taxon>Wohlfahrtiimonas</taxon>
    </lineage>
</organism>
<dbReference type="PANTHER" id="PTHR10859">
    <property type="entry name" value="GLYCOSYL TRANSFERASE"/>
    <property type="match status" value="1"/>
</dbReference>
<accession>A0AB35BX01</accession>
<comment type="caution">
    <text evidence="2">The sequence shown here is derived from an EMBL/GenBank/DDBJ whole genome shotgun (WGS) entry which is preliminary data.</text>
</comment>
<reference evidence="2" key="1">
    <citation type="submission" date="2021-03" db="EMBL/GenBank/DDBJ databases">
        <title>Identification and antibiotic profiling of Wohlfahrtiimonas chitiniclastica, an underestimated human pathogen.</title>
        <authorList>
            <person name="Kopf A."/>
            <person name="Bunk B."/>
            <person name="Coldewey S."/>
            <person name="Gunzer F."/>
            <person name="Riedel T."/>
            <person name="Schroettner P."/>
        </authorList>
    </citation>
    <scope>NUCLEOTIDE SEQUENCE</scope>
    <source>
        <strain evidence="2">DSM 100917</strain>
    </source>
</reference>
<dbReference type="EMBL" id="JAGIBU010000003">
    <property type="protein sequence ID" value="MBS7824518.1"/>
    <property type="molecule type" value="Genomic_DNA"/>
</dbReference>
<dbReference type="PANTHER" id="PTHR10859:SF91">
    <property type="entry name" value="DOLICHYL-PHOSPHATE BETA-GLUCOSYLTRANSFERASE"/>
    <property type="match status" value="1"/>
</dbReference>
<dbReference type="GO" id="GO:0006487">
    <property type="term" value="P:protein N-linked glycosylation"/>
    <property type="evidence" value="ECO:0007669"/>
    <property type="project" value="TreeGrafter"/>
</dbReference>
<sequence>MSTHRPCFVIPCYNHAAELLPLMPDLVAFDLPIIVVNDGSDADNTARLQTIADEYAIHLHHHTHNQGKGQAMITGLEMADQLGFTHAIQIDSDGQHQLADVPKFLARSEAEPDAVISGQPVYDASIPKGRLYARYITHFWVWVETLSFDIKDSMCGFRVYPVGMTLYVIENSKMGVHMDFDTEILVRLHWQHVPIIFIQTQVIYPEHGISHFRMLKDNVLISWMHTRLVFGMLKRLPCLLRRKLHG</sequence>
<dbReference type="CDD" id="cd04179">
    <property type="entry name" value="DPM_DPG-synthase_like"/>
    <property type="match status" value="1"/>
</dbReference>
<feature type="domain" description="Glycosyltransferase 2-like" evidence="1">
    <location>
        <begin position="8"/>
        <end position="132"/>
    </location>
</feature>
<dbReference type="RefSeq" id="WP_213403745.1">
    <property type="nucleotide sequence ID" value="NZ_JAGIBT010000003.1"/>
</dbReference>
<dbReference type="AlphaFoldDB" id="A0AB35BX01"/>
<protein>
    <submittedName>
        <fullName evidence="2">Glycosyltransferase family 2 protein</fullName>
    </submittedName>
</protein>
<proteinExistence type="predicted"/>
<dbReference type="InterPro" id="IPR029044">
    <property type="entry name" value="Nucleotide-diphossugar_trans"/>
</dbReference>
<evidence type="ECO:0000259" key="1">
    <source>
        <dbReference type="Pfam" id="PF00535"/>
    </source>
</evidence>
<dbReference type="SUPFAM" id="SSF53448">
    <property type="entry name" value="Nucleotide-diphospho-sugar transferases"/>
    <property type="match status" value="1"/>
</dbReference>
<dbReference type="Proteomes" id="UP000680020">
    <property type="component" value="Unassembled WGS sequence"/>
</dbReference>
<gene>
    <name evidence="2" type="ORF">J7561_04795</name>
</gene>
<evidence type="ECO:0000313" key="2">
    <source>
        <dbReference type="EMBL" id="MBS7824518.1"/>
    </source>
</evidence>
<dbReference type="InterPro" id="IPR001173">
    <property type="entry name" value="Glyco_trans_2-like"/>
</dbReference>
<dbReference type="Pfam" id="PF00535">
    <property type="entry name" value="Glycos_transf_2"/>
    <property type="match status" value="1"/>
</dbReference>
<dbReference type="Gene3D" id="3.90.550.10">
    <property type="entry name" value="Spore Coat Polysaccharide Biosynthesis Protein SpsA, Chain A"/>
    <property type="match status" value="1"/>
</dbReference>
<name>A0AB35BX01_9GAMM</name>